<dbReference type="SMART" id="SM00320">
    <property type="entry name" value="WD40"/>
    <property type="match status" value="6"/>
</dbReference>
<protein>
    <recommendedName>
        <fullName evidence="5">Histone-binding protein RBBP4-like N-terminal domain-containing protein</fullName>
    </recommendedName>
</protein>
<evidence type="ECO:0000256" key="1">
    <source>
        <dbReference type="ARBA" id="ARBA00022574"/>
    </source>
</evidence>
<feature type="domain" description="Histone-binding protein RBBP4-like N-terminal" evidence="5">
    <location>
        <begin position="15"/>
        <end position="84"/>
    </location>
</feature>
<dbReference type="PROSITE" id="PS50082">
    <property type="entry name" value="WD_REPEATS_2"/>
    <property type="match status" value="1"/>
</dbReference>
<dbReference type="GO" id="GO:0006325">
    <property type="term" value="P:chromatin organization"/>
    <property type="evidence" value="ECO:0007669"/>
    <property type="project" value="UniProtKB-KW"/>
</dbReference>
<evidence type="ECO:0000256" key="3">
    <source>
        <dbReference type="ARBA" id="ARBA00022853"/>
    </source>
</evidence>
<keyword evidence="3" id="KW-0156">Chromatin regulator</keyword>
<dbReference type="OMA" id="CDIRTNQ"/>
<gene>
    <name evidence="6" type="ORF">PPRIM_AZ9-3.1.T0890157</name>
</gene>
<evidence type="ECO:0000256" key="4">
    <source>
        <dbReference type="PROSITE-ProRule" id="PRU00221"/>
    </source>
</evidence>
<dbReference type="InterPro" id="IPR050459">
    <property type="entry name" value="WD_repeat_RBAP46/RBAP48/MSI1"/>
</dbReference>
<dbReference type="PROSITE" id="PS50294">
    <property type="entry name" value="WD_REPEATS_REGION"/>
    <property type="match status" value="1"/>
</dbReference>
<dbReference type="Proteomes" id="UP000688137">
    <property type="component" value="Unassembled WGS sequence"/>
</dbReference>
<feature type="repeat" description="WD" evidence="4">
    <location>
        <begin position="286"/>
        <end position="319"/>
    </location>
</feature>
<comment type="caution">
    <text evidence="6">The sequence shown here is derived from an EMBL/GenBank/DDBJ whole genome shotgun (WGS) entry which is preliminary data.</text>
</comment>
<evidence type="ECO:0000256" key="2">
    <source>
        <dbReference type="ARBA" id="ARBA00022737"/>
    </source>
</evidence>
<dbReference type="InterPro" id="IPR022052">
    <property type="entry name" value="Histone-bd_RBBP4-like_N"/>
</dbReference>
<keyword evidence="1 4" id="KW-0853">WD repeat</keyword>
<organism evidence="6 7">
    <name type="scientific">Paramecium primaurelia</name>
    <dbReference type="NCBI Taxonomy" id="5886"/>
    <lineage>
        <taxon>Eukaryota</taxon>
        <taxon>Sar</taxon>
        <taxon>Alveolata</taxon>
        <taxon>Ciliophora</taxon>
        <taxon>Intramacronucleata</taxon>
        <taxon>Oligohymenophorea</taxon>
        <taxon>Peniculida</taxon>
        <taxon>Parameciidae</taxon>
        <taxon>Paramecium</taxon>
    </lineage>
</organism>
<keyword evidence="2" id="KW-0677">Repeat</keyword>
<evidence type="ECO:0000313" key="6">
    <source>
        <dbReference type="EMBL" id="CAD8091980.1"/>
    </source>
</evidence>
<evidence type="ECO:0000259" key="5">
    <source>
        <dbReference type="Pfam" id="PF12265"/>
    </source>
</evidence>
<evidence type="ECO:0000313" key="7">
    <source>
        <dbReference type="Proteomes" id="UP000688137"/>
    </source>
</evidence>
<dbReference type="EMBL" id="CAJJDM010000092">
    <property type="protein sequence ID" value="CAD8091980.1"/>
    <property type="molecule type" value="Genomic_DNA"/>
</dbReference>
<dbReference type="PANTHER" id="PTHR22850">
    <property type="entry name" value="WD40 REPEAT FAMILY"/>
    <property type="match status" value="1"/>
</dbReference>
<dbReference type="Pfam" id="PF00400">
    <property type="entry name" value="WD40"/>
    <property type="match status" value="3"/>
</dbReference>
<proteinExistence type="predicted"/>
<keyword evidence="7" id="KW-1185">Reference proteome</keyword>
<accession>A0A8S1NHN5</accession>
<name>A0A8S1NHN5_PARPR</name>
<dbReference type="Pfam" id="PF12265">
    <property type="entry name" value="CAF1C_H4-bd"/>
    <property type="match status" value="1"/>
</dbReference>
<sequence>MSAENEIQEERNNEEQYRNWKQNIPFMYEICINHQNNWPSLTVCWLNELEIDQNDNEIHRLVVATQTNNQEQDYIKLLKVAIPKQIDEQLDYTLLNNIWKTQGVGKVQEELQIPVEVEINRVRQQPNNQYILAAQAGDGEVGIYDLSKQSKVQALKGQMKEGYGLSWNLINCGQLLSASYDHKIYHWDSITGQLIKQYNFHSAEVEDICWHPQDPNIFISCSDDKTFAICDIRTNQGVTIQQEAHSQEINCAQFNNFQSNLFATGSNDAQIKMFDMNKPEEDIHTFSNHEDAIYSLQWSPHQRNLLASGSVDTKIVVWDYYKIGNEIKAEDEKDGPSELLFYHGGHRSKVNDLSWNVNHKNLFASVEQEKNILQIWKIQQQLWEEDENDEYIKSLV</sequence>
<dbReference type="AlphaFoldDB" id="A0A8S1NHN5"/>
<reference evidence="6" key="1">
    <citation type="submission" date="2021-01" db="EMBL/GenBank/DDBJ databases">
        <authorList>
            <consortium name="Genoscope - CEA"/>
            <person name="William W."/>
        </authorList>
    </citation>
    <scope>NUCLEOTIDE SEQUENCE</scope>
</reference>
<dbReference type="InterPro" id="IPR001680">
    <property type="entry name" value="WD40_rpt"/>
</dbReference>